<dbReference type="Proteomes" id="UP001164286">
    <property type="component" value="Unassembled WGS sequence"/>
</dbReference>
<reference evidence="7" key="1">
    <citation type="journal article" date="2022" name="G3 (Bethesda)">
        <title>High quality genome of the basidiomycete yeast Dioszegia hungarica PDD-24b-2 isolated from cloud water.</title>
        <authorList>
            <person name="Jarrige D."/>
            <person name="Haridas S."/>
            <person name="Bleykasten-Grosshans C."/>
            <person name="Joly M."/>
            <person name="Nadalig T."/>
            <person name="Sancelme M."/>
            <person name="Vuilleumier S."/>
            <person name="Grigoriev I.V."/>
            <person name="Amato P."/>
            <person name="Bringel F."/>
        </authorList>
    </citation>
    <scope>NUCLEOTIDE SEQUENCE</scope>
    <source>
        <strain evidence="7">PDD-24b-2</strain>
    </source>
</reference>
<feature type="non-terminal residue" evidence="7">
    <location>
        <position position="1"/>
    </location>
</feature>
<dbReference type="GeneID" id="77725699"/>
<dbReference type="PANTHER" id="PTHR33572:SF18">
    <property type="entry name" value="SPORE DEVELOPMENT REGULATOR VOSA"/>
    <property type="match status" value="1"/>
</dbReference>
<dbReference type="GO" id="GO:0005634">
    <property type="term" value="C:nucleus"/>
    <property type="evidence" value="ECO:0007669"/>
    <property type="project" value="UniProtKB-SubCell"/>
</dbReference>
<comment type="subcellular location">
    <subcellularLocation>
        <location evidence="1">Nucleus</location>
    </subcellularLocation>
</comment>
<evidence type="ECO:0000256" key="4">
    <source>
        <dbReference type="ARBA" id="ARBA00023163"/>
    </source>
</evidence>
<keyword evidence="2" id="KW-0749">Sporulation</keyword>
<keyword evidence="5" id="KW-0539">Nucleus</keyword>
<organism evidence="7 8">
    <name type="scientific">Dioszegia hungarica</name>
    <dbReference type="NCBI Taxonomy" id="4972"/>
    <lineage>
        <taxon>Eukaryota</taxon>
        <taxon>Fungi</taxon>
        <taxon>Dikarya</taxon>
        <taxon>Basidiomycota</taxon>
        <taxon>Agaricomycotina</taxon>
        <taxon>Tremellomycetes</taxon>
        <taxon>Tremellales</taxon>
        <taxon>Bulleribasidiaceae</taxon>
        <taxon>Dioszegia</taxon>
    </lineage>
</organism>
<sequence length="99" mass="11177">TGETIQTPEKLRLLDERQAALCVFAKLSIRMPGMFRLKFTLYETSKLGLCEVGHTVSEPFEVFSPKLFTGMRESTLFTRHLATQGIKIKLRTDTNAGRA</sequence>
<dbReference type="InterPro" id="IPR021740">
    <property type="entry name" value="Velvet"/>
</dbReference>
<keyword evidence="3" id="KW-0805">Transcription regulation</keyword>
<dbReference type="GO" id="GO:0030435">
    <property type="term" value="P:sporulation resulting in formation of a cellular spore"/>
    <property type="evidence" value="ECO:0007669"/>
    <property type="project" value="UniProtKB-KW"/>
</dbReference>
<evidence type="ECO:0000313" key="8">
    <source>
        <dbReference type="Proteomes" id="UP001164286"/>
    </source>
</evidence>
<evidence type="ECO:0000256" key="3">
    <source>
        <dbReference type="ARBA" id="ARBA00023015"/>
    </source>
</evidence>
<keyword evidence="4" id="KW-0804">Transcription</keyword>
<dbReference type="PANTHER" id="PTHR33572">
    <property type="entry name" value="SPORE DEVELOPMENT REGULATOR VOSA"/>
    <property type="match status" value="1"/>
</dbReference>
<dbReference type="InterPro" id="IPR037525">
    <property type="entry name" value="Velvet_dom"/>
</dbReference>
<dbReference type="PROSITE" id="PS51821">
    <property type="entry name" value="VELVET"/>
    <property type="match status" value="1"/>
</dbReference>
<evidence type="ECO:0000256" key="5">
    <source>
        <dbReference type="ARBA" id="ARBA00023242"/>
    </source>
</evidence>
<gene>
    <name evidence="7" type="ORF">MKK02DRAFT_22007</name>
</gene>
<dbReference type="Gene3D" id="2.60.40.3960">
    <property type="entry name" value="Velvet domain"/>
    <property type="match status" value="1"/>
</dbReference>
<dbReference type="RefSeq" id="XP_052948741.1">
    <property type="nucleotide sequence ID" value="XM_053086498.1"/>
</dbReference>
<protein>
    <submittedName>
        <fullName evidence="7">Velvet factor</fullName>
    </submittedName>
</protein>
<dbReference type="AlphaFoldDB" id="A0AA38HH70"/>
<proteinExistence type="predicted"/>
<name>A0AA38HH70_9TREE</name>
<evidence type="ECO:0000256" key="1">
    <source>
        <dbReference type="ARBA" id="ARBA00004123"/>
    </source>
</evidence>
<dbReference type="EMBL" id="JAKWFO010000002">
    <property type="protein sequence ID" value="KAI9638964.1"/>
    <property type="molecule type" value="Genomic_DNA"/>
</dbReference>
<accession>A0AA38HH70</accession>
<dbReference type="Pfam" id="PF11754">
    <property type="entry name" value="Velvet"/>
    <property type="match status" value="1"/>
</dbReference>
<keyword evidence="8" id="KW-1185">Reference proteome</keyword>
<evidence type="ECO:0000256" key="2">
    <source>
        <dbReference type="ARBA" id="ARBA00022969"/>
    </source>
</evidence>
<evidence type="ECO:0000313" key="7">
    <source>
        <dbReference type="EMBL" id="KAI9638964.1"/>
    </source>
</evidence>
<comment type="caution">
    <text evidence="7">The sequence shown here is derived from an EMBL/GenBank/DDBJ whole genome shotgun (WGS) entry which is preliminary data.</text>
</comment>
<feature type="domain" description="Velvet" evidence="6">
    <location>
        <begin position="1"/>
        <end position="91"/>
    </location>
</feature>
<dbReference type="InterPro" id="IPR038491">
    <property type="entry name" value="Velvet_dom_sf"/>
</dbReference>
<evidence type="ECO:0000259" key="6">
    <source>
        <dbReference type="PROSITE" id="PS51821"/>
    </source>
</evidence>